<feature type="transmembrane region" description="Helical" evidence="6">
    <location>
        <begin position="358"/>
        <end position="378"/>
    </location>
</feature>
<dbReference type="RefSeq" id="WP_142034075.1">
    <property type="nucleotide sequence ID" value="NZ_JBHTGS010000002.1"/>
</dbReference>
<dbReference type="CDD" id="cd06580">
    <property type="entry name" value="TM_PBP1_transp_TpRbsC_like"/>
    <property type="match status" value="1"/>
</dbReference>
<feature type="transmembrane region" description="Helical" evidence="6">
    <location>
        <begin position="253"/>
        <end position="275"/>
    </location>
</feature>
<feature type="transmembrane region" description="Helical" evidence="6">
    <location>
        <begin position="144"/>
        <end position="166"/>
    </location>
</feature>
<comment type="caution">
    <text evidence="7">The sequence shown here is derived from an EMBL/GenBank/DDBJ whole genome shotgun (WGS) entry which is preliminary data.</text>
</comment>
<feature type="transmembrane region" description="Helical" evidence="6">
    <location>
        <begin position="308"/>
        <end position="328"/>
    </location>
</feature>
<dbReference type="PANTHER" id="PTHR43370:SF1">
    <property type="entry name" value="GUANOSINE ABC TRANSPORTER PERMEASE PROTEIN NUPQ"/>
    <property type="match status" value="1"/>
</dbReference>
<keyword evidence="2" id="KW-1003">Cell membrane</keyword>
<sequence>MTTAYAARTRSGGWRRPVGTMVVALVLLLLGLGVPGTTTVFRLSSPAAAVALPEIALPAQATLIVLAALCVAVTVVGVHAVRRGTDPPTWGMIVTAAAAVIGFLTWAAAGEALPVVGLLGGSLALAVPLIFGSLAGVVSERAGVVNVAIEGQLLAGAFSSALLASITGEPLVGLAAAAIAGMLVSLVLAVFAVRYLVDQVIVGIVLNVLVTGLTGFFYTQILAPSSALLNSPPRLGRVAIPVLSDIPVIGPVLFNQAIVVYLMYIGVAAVAYGLFRTRWGLRLRSVGEHPRAAETVGIDVARTRYVNVALAGLIAGVGGAFFTLGNVGAFNKEMTAGAGFIALAAVIFGRWNPLRAAAAGLLFGFVSNLQNTLSVIGSPVPSEFLLMAPYAVTIIAVAGFVGRSRGPAAAGKVYERT</sequence>
<evidence type="ECO:0000256" key="5">
    <source>
        <dbReference type="ARBA" id="ARBA00023136"/>
    </source>
</evidence>
<dbReference type="AlphaFoldDB" id="A0A543AQE0"/>
<accession>A0A543AQE0</accession>
<protein>
    <submittedName>
        <fullName evidence="7">Nucleoside ABC transporter membrane protein</fullName>
    </submittedName>
</protein>
<evidence type="ECO:0000313" key="7">
    <source>
        <dbReference type="EMBL" id="TQL74745.1"/>
    </source>
</evidence>
<comment type="subcellular location">
    <subcellularLocation>
        <location evidence="1">Cell membrane</location>
        <topology evidence="1">Multi-pass membrane protein</topology>
    </subcellularLocation>
</comment>
<dbReference type="GO" id="GO:0022857">
    <property type="term" value="F:transmembrane transporter activity"/>
    <property type="evidence" value="ECO:0007669"/>
    <property type="project" value="InterPro"/>
</dbReference>
<reference evidence="7 8" key="1">
    <citation type="submission" date="2019-06" db="EMBL/GenBank/DDBJ databases">
        <title>Sequencing the genomes of 1000 actinobacteria strains.</title>
        <authorList>
            <person name="Klenk H.-P."/>
        </authorList>
    </citation>
    <scope>NUCLEOTIDE SEQUENCE [LARGE SCALE GENOMIC DNA]</scope>
    <source>
        <strain evidence="7 8">DSM 45928</strain>
    </source>
</reference>
<feature type="transmembrane region" description="Helical" evidence="6">
    <location>
        <begin position="61"/>
        <end position="78"/>
    </location>
</feature>
<dbReference type="PANTHER" id="PTHR43370">
    <property type="entry name" value="SUGAR ABC TRANSPORTER INTEGRAL MEMBRANE PROTEIN-RELATED"/>
    <property type="match status" value="1"/>
</dbReference>
<evidence type="ECO:0000256" key="6">
    <source>
        <dbReference type="SAM" id="Phobius"/>
    </source>
</evidence>
<feature type="transmembrane region" description="Helical" evidence="6">
    <location>
        <begin position="172"/>
        <end position="193"/>
    </location>
</feature>
<feature type="transmembrane region" description="Helical" evidence="6">
    <location>
        <begin position="200"/>
        <end position="223"/>
    </location>
</feature>
<evidence type="ECO:0000256" key="1">
    <source>
        <dbReference type="ARBA" id="ARBA00004651"/>
    </source>
</evidence>
<dbReference type="InParanoid" id="A0A543AQE0"/>
<evidence type="ECO:0000256" key="2">
    <source>
        <dbReference type="ARBA" id="ARBA00022475"/>
    </source>
</evidence>
<gene>
    <name evidence="7" type="ORF">FB566_0231</name>
</gene>
<feature type="transmembrane region" description="Helical" evidence="6">
    <location>
        <begin position="384"/>
        <end position="402"/>
    </location>
</feature>
<evidence type="ECO:0000256" key="4">
    <source>
        <dbReference type="ARBA" id="ARBA00022989"/>
    </source>
</evidence>
<keyword evidence="3 6" id="KW-0812">Transmembrane</keyword>
<dbReference type="OrthoDB" id="9792579at2"/>
<organism evidence="7 8">
    <name type="scientific">Stackebrandtia endophytica</name>
    <dbReference type="NCBI Taxonomy" id="1496996"/>
    <lineage>
        <taxon>Bacteria</taxon>
        <taxon>Bacillati</taxon>
        <taxon>Actinomycetota</taxon>
        <taxon>Actinomycetes</taxon>
        <taxon>Glycomycetales</taxon>
        <taxon>Glycomycetaceae</taxon>
        <taxon>Stackebrandtia</taxon>
    </lineage>
</organism>
<proteinExistence type="predicted"/>
<feature type="transmembrane region" description="Helical" evidence="6">
    <location>
        <begin position="115"/>
        <end position="137"/>
    </location>
</feature>
<evidence type="ECO:0000313" key="8">
    <source>
        <dbReference type="Proteomes" id="UP000317043"/>
    </source>
</evidence>
<evidence type="ECO:0000256" key="3">
    <source>
        <dbReference type="ARBA" id="ARBA00022692"/>
    </source>
</evidence>
<keyword evidence="5 6" id="KW-0472">Membrane</keyword>
<name>A0A543AQE0_9ACTN</name>
<keyword evidence="8" id="KW-1185">Reference proteome</keyword>
<dbReference type="Proteomes" id="UP000317043">
    <property type="component" value="Unassembled WGS sequence"/>
</dbReference>
<feature type="transmembrane region" description="Helical" evidence="6">
    <location>
        <begin position="90"/>
        <end position="109"/>
    </location>
</feature>
<keyword evidence="4 6" id="KW-1133">Transmembrane helix</keyword>
<dbReference type="InterPro" id="IPR001851">
    <property type="entry name" value="ABC_transp_permease"/>
</dbReference>
<dbReference type="Pfam" id="PF02653">
    <property type="entry name" value="BPD_transp_2"/>
    <property type="match status" value="1"/>
</dbReference>
<feature type="transmembrane region" description="Helical" evidence="6">
    <location>
        <begin position="334"/>
        <end position="351"/>
    </location>
</feature>
<dbReference type="EMBL" id="VFOW01000001">
    <property type="protein sequence ID" value="TQL74745.1"/>
    <property type="molecule type" value="Genomic_DNA"/>
</dbReference>
<dbReference type="GO" id="GO:0005886">
    <property type="term" value="C:plasma membrane"/>
    <property type="evidence" value="ECO:0007669"/>
    <property type="project" value="UniProtKB-SubCell"/>
</dbReference>